<dbReference type="STRING" id="592050.SAMN05421875_13317"/>
<dbReference type="RefSeq" id="WP_092700336.1">
    <property type="nucleotide sequence ID" value="NZ_CAXIQL010000005.1"/>
</dbReference>
<dbReference type="PANTHER" id="PTHR35936:SF17">
    <property type="entry name" value="ARGININE-BINDING EXTRACELLULAR PROTEIN ARTP"/>
    <property type="match status" value="1"/>
</dbReference>
<evidence type="ECO:0000313" key="4">
    <source>
        <dbReference type="EMBL" id="SEA82265.1"/>
    </source>
</evidence>
<evidence type="ECO:0000256" key="1">
    <source>
        <dbReference type="ARBA" id="ARBA00022729"/>
    </source>
</evidence>
<evidence type="ECO:0000259" key="3">
    <source>
        <dbReference type="SMART" id="SM00062"/>
    </source>
</evidence>
<dbReference type="EMBL" id="FNQJ01000033">
    <property type="protein sequence ID" value="SEA82265.1"/>
    <property type="molecule type" value="Genomic_DNA"/>
</dbReference>
<keyword evidence="1 2" id="KW-0732">Signal</keyword>
<reference evidence="5" key="1">
    <citation type="submission" date="2016-10" db="EMBL/GenBank/DDBJ databases">
        <authorList>
            <person name="Varghese N."/>
            <person name="Submissions S."/>
        </authorList>
    </citation>
    <scope>NUCLEOTIDE SEQUENCE [LARGE SCALE GENOMIC DNA]</scope>
    <source>
        <strain evidence="5">DSM 25157</strain>
    </source>
</reference>
<dbReference type="PANTHER" id="PTHR35936">
    <property type="entry name" value="MEMBRANE-BOUND LYTIC MUREIN TRANSGLYCOSYLASE F"/>
    <property type="match status" value="1"/>
</dbReference>
<feature type="signal peptide" evidence="2">
    <location>
        <begin position="1"/>
        <end position="32"/>
    </location>
</feature>
<organism evidence="4 5">
    <name type="scientific">Acidovorax soli</name>
    <dbReference type="NCBI Taxonomy" id="592050"/>
    <lineage>
        <taxon>Bacteria</taxon>
        <taxon>Pseudomonadati</taxon>
        <taxon>Pseudomonadota</taxon>
        <taxon>Betaproteobacteria</taxon>
        <taxon>Burkholderiales</taxon>
        <taxon>Comamonadaceae</taxon>
        <taxon>Acidovorax</taxon>
    </lineage>
</organism>
<evidence type="ECO:0000256" key="2">
    <source>
        <dbReference type="SAM" id="SignalP"/>
    </source>
</evidence>
<dbReference type="Gene3D" id="3.40.190.10">
    <property type="entry name" value="Periplasmic binding protein-like II"/>
    <property type="match status" value="3"/>
</dbReference>
<name>A0A1H4EB67_9BURK</name>
<feature type="domain" description="Solute-binding protein family 3/N-terminal" evidence="3">
    <location>
        <begin position="47"/>
        <end position="291"/>
    </location>
</feature>
<gene>
    <name evidence="4" type="ORF">SAMN05421875_13317</name>
</gene>
<dbReference type="SUPFAM" id="SSF53850">
    <property type="entry name" value="Periplasmic binding protein-like II"/>
    <property type="match status" value="1"/>
</dbReference>
<dbReference type="InterPro" id="IPR001638">
    <property type="entry name" value="Solute-binding_3/MltF_N"/>
</dbReference>
<accession>A0A1H4EB67</accession>
<dbReference type="AlphaFoldDB" id="A0A1H4EB67"/>
<protein>
    <submittedName>
        <fullName evidence="4">ABC-type amino acid transport substrate-binding protein</fullName>
    </submittedName>
</protein>
<proteinExistence type="predicted"/>
<keyword evidence="5" id="KW-1185">Reference proteome</keyword>
<dbReference type="GeneID" id="34234808"/>
<sequence length="294" mass="31494">MNGASHKPPSTGRRQLVLGLLPLLAGMGAAHAQEEPSGLERIRANGALKVALYNDFPPFSAKSAQGIQGLDVSLAQALARAMGLQLSLLPFDGDENMNDDLRNMVWKGHYLGYGPADVMLHVPVDKYFMQQNRQALIFAPYMREQVVLVRDKRRLPEVAGVADLRGVPLAAERGTGAASALIGHDNRLLSAQVHLYENGVKAVQAVLQGEAAAAYVTRAQAESAIFQAQPRSEQMAIGELPLAGVPSQGWLVGMAIKARNEELGQALQQALQSLRGSGELLAIFKQHGLTLTAP</sequence>
<dbReference type="Proteomes" id="UP000199002">
    <property type="component" value="Unassembled WGS sequence"/>
</dbReference>
<evidence type="ECO:0000313" key="5">
    <source>
        <dbReference type="Proteomes" id="UP000199002"/>
    </source>
</evidence>
<feature type="chain" id="PRO_5011731087" evidence="2">
    <location>
        <begin position="33"/>
        <end position="294"/>
    </location>
</feature>
<dbReference type="SMART" id="SM00062">
    <property type="entry name" value="PBPb"/>
    <property type="match status" value="1"/>
</dbReference>